<feature type="region of interest" description="Disordered" evidence="1">
    <location>
        <begin position="1"/>
        <end position="44"/>
    </location>
</feature>
<feature type="compositionally biased region" description="Basic and acidic residues" evidence="1">
    <location>
        <begin position="89"/>
        <end position="110"/>
    </location>
</feature>
<feature type="region of interest" description="Disordered" evidence="1">
    <location>
        <begin position="67"/>
        <end position="122"/>
    </location>
</feature>
<evidence type="ECO:0000256" key="1">
    <source>
        <dbReference type="SAM" id="MobiDB-lite"/>
    </source>
</evidence>
<evidence type="ECO:0000313" key="3">
    <source>
        <dbReference type="Proteomes" id="UP000002489"/>
    </source>
</evidence>
<dbReference type="VEuPathDB" id="FungiDB:FOXG_04903"/>
<dbReference type="Proteomes" id="UP000002489">
    <property type="component" value="Unassembled WGS sequence"/>
</dbReference>
<proteinExistence type="predicted"/>
<reference evidence="2" key="2">
    <citation type="submission" date="2025-08" db="UniProtKB">
        <authorList>
            <consortium name="EnsemblFungi"/>
        </authorList>
    </citation>
    <scope>IDENTIFICATION</scope>
    <source>
        <strain evidence="2">4287 / CBS 123668 / FGSC 9935 / NRRL 34936</strain>
    </source>
</reference>
<feature type="compositionally biased region" description="Pro residues" evidence="1">
    <location>
        <begin position="1"/>
        <end position="13"/>
    </location>
</feature>
<name>A0A0D2XLS9_FUSOF</name>
<reference evidence="3" key="1">
    <citation type="journal article" date="2012" name="Mol. Plant Microbe Interact.">
        <title>A highly conserved effector in Fusarium oxysporum is required for full virulence on Arabidopsis.</title>
        <authorList>
            <person name="Thatcher L.F."/>
            <person name="Gardiner D.M."/>
            <person name="Kazan K."/>
            <person name="Manners J."/>
        </authorList>
    </citation>
    <scope>NUCLEOTIDE SEQUENCE [LARGE SCALE GENOMIC DNA]</scope>
    <source>
        <strain evidence="3">Fo5176</strain>
    </source>
</reference>
<organism evidence="2 3">
    <name type="scientific">Fusarium oxysporum (strain Fo5176)</name>
    <name type="common">Fusarium vascular wilt</name>
    <dbReference type="NCBI Taxonomy" id="660025"/>
    <lineage>
        <taxon>Eukaryota</taxon>
        <taxon>Fungi</taxon>
        <taxon>Dikarya</taxon>
        <taxon>Ascomycota</taxon>
        <taxon>Pezizomycotina</taxon>
        <taxon>Sordariomycetes</taxon>
        <taxon>Hypocreomycetidae</taxon>
        <taxon>Hypocreales</taxon>
        <taxon>Nectriaceae</taxon>
        <taxon>Fusarium</taxon>
        <taxon>Fusarium oxysporum species complex</taxon>
    </lineage>
</organism>
<sequence length="122" mass="13880">MSVPCPALPPGPKPEVRSQEHPHKLKSSGMSRGQNHDPLTTARHGLGFRNQQWGAFVVPRLHPFREKEKKGNTAGDYLGRDGTGCCDMEGARERESFKWEAKQTERETSKIKRRRRSSIDKK</sequence>
<protein>
    <submittedName>
        <fullName evidence="2">Uncharacterized protein</fullName>
    </submittedName>
</protein>
<accession>A0A0D2XLS9</accession>
<gene>
    <name evidence="2" type="primary">28946913</name>
</gene>
<dbReference type="EnsemblFungi" id="FOXG_04903T0">
    <property type="protein sequence ID" value="FOXG_04903P0"/>
    <property type="gene ID" value="FOXG_04903"/>
</dbReference>
<dbReference type="AlphaFoldDB" id="A0A0D2XLS9"/>
<evidence type="ECO:0000313" key="2">
    <source>
        <dbReference type="EnsemblFungi" id="FOXG_04903P0"/>
    </source>
</evidence>